<feature type="domain" description="4Fe-4S ferredoxin-type" evidence="7">
    <location>
        <begin position="480"/>
        <end position="509"/>
    </location>
</feature>
<dbReference type="PROSITE" id="PS00198">
    <property type="entry name" value="4FE4S_FER_1"/>
    <property type="match status" value="1"/>
</dbReference>
<dbReference type="Proteomes" id="UP000598467">
    <property type="component" value="Unassembled WGS sequence"/>
</dbReference>
<keyword evidence="1" id="KW-0004">4Fe-4S</keyword>
<dbReference type="InterPro" id="IPR000595">
    <property type="entry name" value="cNMP-bd_dom"/>
</dbReference>
<evidence type="ECO:0000256" key="1">
    <source>
        <dbReference type="ARBA" id="ARBA00022485"/>
    </source>
</evidence>
<evidence type="ECO:0000256" key="3">
    <source>
        <dbReference type="ARBA" id="ARBA00022737"/>
    </source>
</evidence>
<comment type="caution">
    <text evidence="8">The sequence shown here is derived from an EMBL/GenBank/DDBJ whole genome shotgun (WGS) entry which is preliminary data.</text>
</comment>
<dbReference type="InterPro" id="IPR017900">
    <property type="entry name" value="4Fe4S_Fe_S_CS"/>
</dbReference>
<keyword evidence="5" id="KW-0411">Iron-sulfur</keyword>
<evidence type="ECO:0000313" key="9">
    <source>
        <dbReference type="Proteomes" id="UP000598467"/>
    </source>
</evidence>
<feature type="domain" description="Cyclic nucleotide-binding" evidence="6">
    <location>
        <begin position="54"/>
        <end position="87"/>
    </location>
</feature>
<feature type="domain" description="4Fe-4S ferredoxin-type" evidence="7">
    <location>
        <begin position="447"/>
        <end position="478"/>
    </location>
</feature>
<dbReference type="InterPro" id="IPR050294">
    <property type="entry name" value="RnfB_subfamily"/>
</dbReference>
<dbReference type="InterPro" id="IPR018490">
    <property type="entry name" value="cNMP-bd_dom_sf"/>
</dbReference>
<dbReference type="Gene3D" id="3.30.70.20">
    <property type="match status" value="2"/>
</dbReference>
<evidence type="ECO:0000313" key="8">
    <source>
        <dbReference type="EMBL" id="MBD1547348.1"/>
    </source>
</evidence>
<gene>
    <name evidence="8" type="ORF">HK439_13860</name>
</gene>
<dbReference type="RefSeq" id="WP_190292103.1">
    <property type="nucleotide sequence ID" value="NZ_JABFCZ010000014.1"/>
</dbReference>
<dbReference type="Pfam" id="PF13247">
    <property type="entry name" value="Fer4_11"/>
    <property type="match status" value="1"/>
</dbReference>
<dbReference type="CDD" id="cd16367">
    <property type="entry name" value="DMSOR_beta_like"/>
    <property type="match status" value="1"/>
</dbReference>
<protein>
    <submittedName>
        <fullName evidence="8">4Fe-4S dicluster domain-containing protein</fullName>
    </submittedName>
</protein>
<feature type="domain" description="4Fe-4S ferredoxin-type" evidence="7">
    <location>
        <begin position="411"/>
        <end position="439"/>
    </location>
</feature>
<dbReference type="InterPro" id="IPR014710">
    <property type="entry name" value="RmlC-like_jellyroll"/>
</dbReference>
<evidence type="ECO:0000259" key="6">
    <source>
        <dbReference type="PROSITE" id="PS50042"/>
    </source>
</evidence>
<dbReference type="PROSITE" id="PS51379">
    <property type="entry name" value="4FE4S_FER_2"/>
    <property type="match status" value="3"/>
</dbReference>
<reference evidence="8" key="1">
    <citation type="submission" date="2020-05" db="EMBL/GenBank/DDBJ databases">
        <title>Identification of trans-AT polyketide cluster in two marine bacteria, producers of a novel glutaramide-containing polyketide sesbanimide D and analogs.</title>
        <authorList>
            <person name="Kacar D."/>
            <person name="Rodriguez P."/>
            <person name="Canedo L."/>
            <person name="Gonzalez E."/>
            <person name="Galan B."/>
            <person name="De La Calle F."/>
            <person name="Garcia J.L."/>
        </authorList>
    </citation>
    <scope>NUCLEOTIDE SEQUENCE</scope>
    <source>
        <strain evidence="8">PHM038</strain>
    </source>
</reference>
<dbReference type="InterPro" id="IPR017896">
    <property type="entry name" value="4Fe4S_Fe-S-bd"/>
</dbReference>
<dbReference type="GO" id="GO:0046872">
    <property type="term" value="F:metal ion binding"/>
    <property type="evidence" value="ECO:0007669"/>
    <property type="project" value="UniProtKB-KW"/>
</dbReference>
<evidence type="ECO:0000256" key="5">
    <source>
        <dbReference type="ARBA" id="ARBA00023014"/>
    </source>
</evidence>
<dbReference type="EMBL" id="JABFCZ010000014">
    <property type="protein sequence ID" value="MBD1547348.1"/>
    <property type="molecule type" value="Genomic_DNA"/>
</dbReference>
<dbReference type="PROSITE" id="PS50042">
    <property type="entry name" value="CNMP_BINDING_3"/>
    <property type="match status" value="3"/>
</dbReference>
<dbReference type="SUPFAM" id="SSF51206">
    <property type="entry name" value="cAMP-binding domain-like"/>
    <property type="match status" value="2"/>
</dbReference>
<dbReference type="SUPFAM" id="SSF54862">
    <property type="entry name" value="4Fe-4S ferredoxins"/>
    <property type="match status" value="1"/>
</dbReference>
<organism evidence="8 9">
    <name type="scientific">Roseibium aggregatum</name>
    <dbReference type="NCBI Taxonomy" id="187304"/>
    <lineage>
        <taxon>Bacteria</taxon>
        <taxon>Pseudomonadati</taxon>
        <taxon>Pseudomonadota</taxon>
        <taxon>Alphaproteobacteria</taxon>
        <taxon>Hyphomicrobiales</taxon>
        <taxon>Stappiaceae</taxon>
        <taxon>Roseibium</taxon>
    </lineage>
</organism>
<evidence type="ECO:0000259" key="7">
    <source>
        <dbReference type="PROSITE" id="PS51379"/>
    </source>
</evidence>
<feature type="domain" description="Cyclic nucleotide-binding" evidence="6">
    <location>
        <begin position="151"/>
        <end position="226"/>
    </location>
</feature>
<keyword evidence="4" id="KW-0408">Iron</keyword>
<evidence type="ECO:0000256" key="2">
    <source>
        <dbReference type="ARBA" id="ARBA00022723"/>
    </source>
</evidence>
<dbReference type="CDD" id="cd00038">
    <property type="entry name" value="CAP_ED"/>
    <property type="match status" value="1"/>
</dbReference>
<accession>A0A926P1N5</accession>
<dbReference type="PANTHER" id="PTHR42859">
    <property type="entry name" value="OXIDOREDUCTASE"/>
    <property type="match status" value="1"/>
</dbReference>
<feature type="domain" description="Cyclic nucleotide-binding" evidence="6">
    <location>
        <begin position="237"/>
        <end position="328"/>
    </location>
</feature>
<dbReference type="GO" id="GO:0051539">
    <property type="term" value="F:4 iron, 4 sulfur cluster binding"/>
    <property type="evidence" value="ECO:0007669"/>
    <property type="project" value="UniProtKB-KW"/>
</dbReference>
<name>A0A926P1N5_9HYPH</name>
<sequence>MDPELRDERNQRWDEPFGEEPLDEEAIARILALPAFAGVNAGDFPDWLPLDQIIANDGRIRRFNRGEVIIRKGDYGNSLFAILEGKVIGLSSPAAGAGYTKPGSRSRKSWSRSLRQLLARRKPAEYRKTRRKAGSRWKARAPQASDLGELGKVDIETLEGQDSAFTLQAPEMFGELAALTRSLRSASVFAFQDDTVLFELRWQGLRDIRNWSEHFRQRIDTLYHERGLLTRLQECPVFDHVSRDKLHEIARQSLFETYGNFDWTHRFKREIARQAGTGHVIEHEPLICEEGNHLDGLLLINSGFARVSERIDHGERTVSHLSRNDTFGLDEIAASEKNGAGGMTLNVSLRAIGYVDVIRIPTHLIRSHVLPGLPAKFLNKGLSSEAEGRQEEMRQGMMDFVVDHRFINGENAMVINLDRCVGCDDCVRACATAHDYNPRFVRHGYSFENAMIANACMHCTDPVCLIGCPTGAIHRTENTGVVVIDDSICIGCATCANSCPYNNIRMVDIRDETGALVRDNDGQVISRATKCDFCSDQLTGPACVQACPHDALTRTNIRDTEKLLKWLG</sequence>
<proteinExistence type="predicted"/>
<dbReference type="AlphaFoldDB" id="A0A926P1N5"/>
<dbReference type="PANTHER" id="PTHR42859:SF17">
    <property type="entry name" value="ELECTRON TRANSPORT PROTEIN HYDN-RELATED"/>
    <property type="match status" value="1"/>
</dbReference>
<evidence type="ECO:0000256" key="4">
    <source>
        <dbReference type="ARBA" id="ARBA00023004"/>
    </source>
</evidence>
<keyword evidence="2" id="KW-0479">Metal-binding</keyword>
<dbReference type="Gene3D" id="2.60.120.10">
    <property type="entry name" value="Jelly Rolls"/>
    <property type="match status" value="2"/>
</dbReference>
<keyword evidence="3" id="KW-0677">Repeat</keyword>